<dbReference type="GO" id="GO:0005736">
    <property type="term" value="C:RNA polymerase I complex"/>
    <property type="evidence" value="ECO:0007669"/>
    <property type="project" value="TreeGrafter"/>
</dbReference>
<dbReference type="GO" id="GO:0003899">
    <property type="term" value="F:DNA-directed RNA polymerase activity"/>
    <property type="evidence" value="ECO:0007669"/>
    <property type="project" value="InterPro"/>
</dbReference>
<sequence>MNFEDIDNIYRSRKTLLTILDRKGYNVEPFSKFSPAEIGAAVPTADDFSSLGFKAAKKDSADPMICNVLCLPRVTRQKLASPFFTALFEKPNSETVIVLLELVGAHHHQAALTAFLKYKTLVSFFSVFQIVNNPMEHVLVPKHELVPPAQHKEIMDRFHMTSKSKFPLIRFHIDPIVRILGGVPGDIVKITRPSPSSGIYEFYRVVSP</sequence>
<dbReference type="GO" id="GO:0005665">
    <property type="term" value="C:RNA polymerase II, core complex"/>
    <property type="evidence" value="ECO:0007669"/>
    <property type="project" value="TreeGrafter"/>
</dbReference>
<dbReference type="PANTHER" id="PTHR10535">
    <property type="entry name" value="DNA-DIRECTED RNA POLYMERASES I, II, AND III SUBUNIT RPABC1"/>
    <property type="match status" value="1"/>
</dbReference>
<dbReference type="GO" id="GO:0006362">
    <property type="term" value="P:transcription elongation by RNA polymerase I"/>
    <property type="evidence" value="ECO:0007669"/>
    <property type="project" value="TreeGrafter"/>
</dbReference>
<dbReference type="PIRSF" id="PIRSF000747">
    <property type="entry name" value="RPB5"/>
    <property type="match status" value="1"/>
</dbReference>
<dbReference type="Gene3D" id="3.90.940.20">
    <property type="entry name" value="RPB5-like RNA polymerase subunit"/>
    <property type="match status" value="1"/>
</dbReference>
<dbReference type="InterPro" id="IPR000783">
    <property type="entry name" value="RNA_pol_subH/Rpb5_C"/>
</dbReference>
<organism evidence="3">
    <name type="scientific">viral metagenome</name>
    <dbReference type="NCBI Taxonomy" id="1070528"/>
    <lineage>
        <taxon>unclassified sequences</taxon>
        <taxon>metagenomes</taxon>
        <taxon>organismal metagenomes</taxon>
    </lineage>
</organism>
<dbReference type="Pfam" id="PF01191">
    <property type="entry name" value="RNA_pol_Rpb5_C"/>
    <property type="match status" value="1"/>
</dbReference>
<accession>A0A6C0APK3</accession>
<name>A0A6C0APK3_9ZZZZ</name>
<reference evidence="3" key="1">
    <citation type="journal article" date="2020" name="Nature">
        <title>Giant virus diversity and host interactions through global metagenomics.</title>
        <authorList>
            <person name="Schulz F."/>
            <person name="Roux S."/>
            <person name="Paez-Espino D."/>
            <person name="Jungbluth S."/>
            <person name="Walsh D.A."/>
            <person name="Denef V.J."/>
            <person name="McMahon K.D."/>
            <person name="Konstantinidis K.T."/>
            <person name="Eloe-Fadrosh E.A."/>
            <person name="Kyrpides N.C."/>
            <person name="Woyke T."/>
        </authorList>
    </citation>
    <scope>NUCLEOTIDE SEQUENCE</scope>
    <source>
        <strain evidence="3">GVMAG-S-1101164-72</strain>
    </source>
</reference>
<dbReference type="GO" id="GO:0005666">
    <property type="term" value="C:RNA polymerase III complex"/>
    <property type="evidence" value="ECO:0007669"/>
    <property type="project" value="TreeGrafter"/>
</dbReference>
<keyword evidence="1" id="KW-0804">Transcription</keyword>
<dbReference type="InterPro" id="IPR035913">
    <property type="entry name" value="RPB5-like_sf"/>
</dbReference>
<dbReference type="AlphaFoldDB" id="A0A6C0APK3"/>
<dbReference type="PANTHER" id="PTHR10535:SF0">
    <property type="entry name" value="DNA-DIRECTED RNA POLYMERASES I, II, AND III SUBUNIT RPABC1"/>
    <property type="match status" value="1"/>
</dbReference>
<dbReference type="GO" id="GO:0006366">
    <property type="term" value="P:transcription by RNA polymerase II"/>
    <property type="evidence" value="ECO:0007669"/>
    <property type="project" value="TreeGrafter"/>
</dbReference>
<evidence type="ECO:0000259" key="2">
    <source>
        <dbReference type="Pfam" id="PF01191"/>
    </source>
</evidence>
<dbReference type="EMBL" id="MN740759">
    <property type="protein sequence ID" value="QHS81698.1"/>
    <property type="molecule type" value="Genomic_DNA"/>
</dbReference>
<dbReference type="GO" id="GO:0003677">
    <property type="term" value="F:DNA binding"/>
    <property type="evidence" value="ECO:0007669"/>
    <property type="project" value="InterPro"/>
</dbReference>
<feature type="domain" description="RNA polymerase subunit H/Rpb5 C-terminal" evidence="2">
    <location>
        <begin position="133"/>
        <end position="206"/>
    </location>
</feature>
<proteinExistence type="predicted"/>
<dbReference type="SUPFAM" id="SSF55287">
    <property type="entry name" value="RPB5-like RNA polymerase subunit"/>
    <property type="match status" value="1"/>
</dbReference>
<evidence type="ECO:0000313" key="3">
    <source>
        <dbReference type="EMBL" id="QHS81698.1"/>
    </source>
</evidence>
<dbReference type="GO" id="GO:0042797">
    <property type="term" value="P:tRNA transcription by RNA polymerase III"/>
    <property type="evidence" value="ECO:0007669"/>
    <property type="project" value="TreeGrafter"/>
</dbReference>
<evidence type="ECO:0000256" key="1">
    <source>
        <dbReference type="ARBA" id="ARBA00023163"/>
    </source>
</evidence>
<dbReference type="InterPro" id="IPR014381">
    <property type="entry name" value="Arch_Rpo5/euc_Rpb5"/>
</dbReference>
<protein>
    <recommendedName>
        <fullName evidence="2">RNA polymerase subunit H/Rpb5 C-terminal domain-containing protein</fullName>
    </recommendedName>
</protein>